<evidence type="ECO:0000256" key="5">
    <source>
        <dbReference type="HAMAP-Rule" id="MF_01092"/>
    </source>
</evidence>
<gene>
    <name evidence="5" type="primary">zapD</name>
    <name evidence="6" type="ORF">Ga0074115_10472</name>
    <name evidence="7" type="ORF">Ga0076813_15311</name>
</gene>
<dbReference type="OrthoDB" id="5294622at2"/>
<dbReference type="EMBL" id="LDXT01000092">
    <property type="protein sequence ID" value="KRT54311.1"/>
    <property type="molecule type" value="Genomic_DNA"/>
</dbReference>
<sequence>MDNCLFLPSQIKSNVADLVVYEHPLNERIRIFLRLEHLLLQIDRFVPLTDIWSSRAAIYTLLDVTAIFARSDLKTEILKELERHSTSLERIRRQPDVDIEALGAVLERLEQSIHQVYRLEGQIAHKLKKNEFLSAIAQRTSIPGGNCSFDLPQFHHWLNQPHEVRQRQMENWLLELAPVRKAIILLLELVRNSSHPSWEIAKSGLYLKTLDSQTPAQMVRIGLPRETPLFVEVSGNKNRFNIRFLEPVESGRPIQASEDVRFQFTSCIL</sequence>
<dbReference type="STRING" id="54398.Ga0074115_10472"/>
<evidence type="ECO:0000256" key="1">
    <source>
        <dbReference type="ARBA" id="ARBA00022490"/>
    </source>
</evidence>
<evidence type="ECO:0000313" key="8">
    <source>
        <dbReference type="Proteomes" id="UP000051276"/>
    </source>
</evidence>
<dbReference type="Gene3D" id="1.10.3900.10">
    <property type="entry name" value="YacF-like"/>
    <property type="match status" value="1"/>
</dbReference>
<dbReference type="PANTHER" id="PTHR39455">
    <property type="entry name" value="CELL DIVISION PROTEIN ZAPD"/>
    <property type="match status" value="1"/>
</dbReference>
<dbReference type="Gene3D" id="2.60.440.10">
    <property type="entry name" value="YacF-like domains"/>
    <property type="match status" value="1"/>
</dbReference>
<evidence type="ECO:0000313" key="6">
    <source>
        <dbReference type="EMBL" id="KRT54311.1"/>
    </source>
</evidence>
<comment type="caution">
    <text evidence="6">The sequence shown here is derived from an EMBL/GenBank/DDBJ whole genome shotgun (WGS) entry which is preliminary data.</text>
</comment>
<dbReference type="Proteomes" id="UP000051634">
    <property type="component" value="Unassembled WGS sequence"/>
</dbReference>
<evidence type="ECO:0000256" key="2">
    <source>
        <dbReference type="ARBA" id="ARBA00022618"/>
    </source>
</evidence>
<dbReference type="InterPro" id="IPR009777">
    <property type="entry name" value="ZapD"/>
</dbReference>
<reference evidence="8 9" key="1">
    <citation type="submission" date="2015-11" db="EMBL/GenBank/DDBJ databases">
        <title>The genome of Candidatus Endoriftia persephone in Ridgeia piscesae and population structure of the North Eastern Pacific vestimentiferan symbionts.</title>
        <authorList>
            <person name="Perez M."/>
            <person name="Juniper K.S."/>
        </authorList>
    </citation>
    <scope>NUCLEOTIDE SEQUENCE [LARGE SCALE GENOMIC DNA]</scope>
    <source>
        <strain evidence="7">Ind10</strain>
        <strain evidence="6">Ind11</strain>
    </source>
</reference>
<dbReference type="EMBL" id="LMXI01000163">
    <property type="protein sequence ID" value="KRT59342.1"/>
    <property type="molecule type" value="Genomic_DNA"/>
</dbReference>
<name>A0A0T5YUP2_9GAMM</name>
<keyword evidence="9" id="KW-1185">Reference proteome</keyword>
<dbReference type="NCBIfam" id="NF003656">
    <property type="entry name" value="PRK05287.1-4"/>
    <property type="match status" value="1"/>
</dbReference>
<dbReference type="AlphaFoldDB" id="A0A0T5YUP2"/>
<evidence type="ECO:0000313" key="9">
    <source>
        <dbReference type="Proteomes" id="UP000051634"/>
    </source>
</evidence>
<comment type="function">
    <text evidence="5">Cell division factor that enhances FtsZ-ring assembly. Directly interacts with FtsZ and promotes bundling of FtsZ protofilaments, with a reduction in FtsZ GTPase activity.</text>
</comment>
<evidence type="ECO:0000256" key="4">
    <source>
        <dbReference type="ARBA" id="ARBA00023306"/>
    </source>
</evidence>
<dbReference type="GO" id="GO:0043093">
    <property type="term" value="P:FtsZ-dependent cytokinesis"/>
    <property type="evidence" value="ECO:0007669"/>
    <property type="project" value="UniProtKB-UniRule"/>
</dbReference>
<accession>A0A0T5YUP2</accession>
<dbReference type="InterPro" id="IPR036268">
    <property type="entry name" value="ZapD_sf"/>
</dbReference>
<dbReference type="Pfam" id="PF07072">
    <property type="entry name" value="ZapD"/>
    <property type="match status" value="1"/>
</dbReference>
<comment type="subunit">
    <text evidence="5">Interacts with FtsZ.</text>
</comment>
<dbReference type="GO" id="GO:0005737">
    <property type="term" value="C:cytoplasm"/>
    <property type="evidence" value="ECO:0007669"/>
    <property type="project" value="UniProtKB-SubCell"/>
</dbReference>
<dbReference type="RefSeq" id="WP_082626733.1">
    <property type="nucleotide sequence ID" value="NZ_KQ556877.1"/>
</dbReference>
<dbReference type="PATRIC" id="fig|54398.3.peg.934"/>
<evidence type="ECO:0000256" key="3">
    <source>
        <dbReference type="ARBA" id="ARBA00023210"/>
    </source>
</evidence>
<dbReference type="Proteomes" id="UP000051276">
    <property type="component" value="Unassembled WGS sequence"/>
</dbReference>
<keyword evidence="4 5" id="KW-0131">Cell cycle</keyword>
<dbReference type="GO" id="GO:0032153">
    <property type="term" value="C:cell division site"/>
    <property type="evidence" value="ECO:0007669"/>
    <property type="project" value="TreeGrafter"/>
</dbReference>
<keyword evidence="2 5" id="KW-0132">Cell division</keyword>
<protein>
    <recommendedName>
        <fullName evidence="5">Cell division protein ZapD</fullName>
    </recommendedName>
    <alternativeName>
        <fullName evidence="5">Z ring-associated protein D</fullName>
    </alternativeName>
</protein>
<keyword evidence="1 5" id="KW-0963">Cytoplasm</keyword>
<dbReference type="HAMAP" id="MF_01092">
    <property type="entry name" value="ZapD"/>
    <property type="match status" value="1"/>
</dbReference>
<organism evidence="6 9">
    <name type="scientific">endosymbiont of Ridgeia piscesae</name>
    <dbReference type="NCBI Taxonomy" id="54398"/>
    <lineage>
        <taxon>Bacteria</taxon>
        <taxon>Pseudomonadati</taxon>
        <taxon>Pseudomonadota</taxon>
        <taxon>Gammaproteobacteria</taxon>
        <taxon>sulfur-oxidizing symbionts</taxon>
    </lineage>
</organism>
<dbReference type="InterPro" id="IPR027462">
    <property type="entry name" value="ZapD_C"/>
</dbReference>
<proteinExistence type="inferred from homology"/>
<comment type="similarity">
    <text evidence="5">Belongs to the ZapD family.</text>
</comment>
<keyword evidence="3 5" id="KW-0717">Septation</keyword>
<dbReference type="PANTHER" id="PTHR39455:SF1">
    <property type="entry name" value="CELL DIVISION PROTEIN ZAPD"/>
    <property type="match status" value="1"/>
</dbReference>
<dbReference type="SUPFAM" id="SSF160950">
    <property type="entry name" value="YacF-like"/>
    <property type="match status" value="1"/>
</dbReference>
<evidence type="ECO:0000313" key="7">
    <source>
        <dbReference type="EMBL" id="KRT59342.1"/>
    </source>
</evidence>
<comment type="subcellular location">
    <subcellularLocation>
        <location evidence="5">Cytoplasm</location>
    </subcellularLocation>
    <text evidence="5">Localizes to mid-cell in an FtsZ-dependent manner.</text>
</comment>
<dbReference type="GO" id="GO:0000917">
    <property type="term" value="P:division septum assembly"/>
    <property type="evidence" value="ECO:0007669"/>
    <property type="project" value="UniProtKB-KW"/>
</dbReference>